<dbReference type="InterPro" id="IPR055170">
    <property type="entry name" value="GFO_IDH_MocA-like_dom"/>
</dbReference>
<evidence type="ECO:0000259" key="4">
    <source>
        <dbReference type="Pfam" id="PF22725"/>
    </source>
</evidence>
<comment type="caution">
    <text evidence="5">The sequence shown here is derived from an EMBL/GenBank/DDBJ whole genome shotgun (WGS) entry which is preliminary data.</text>
</comment>
<evidence type="ECO:0000256" key="1">
    <source>
        <dbReference type="ARBA" id="ARBA00023002"/>
    </source>
</evidence>
<sequence>MPGSGIPISPTEAMASRPQSRLGAHSPVQVQPAFSWSKSAGLLDYGVGPVPWHGPFRTTPPSSIGIGNSSSMANINLAIVGCGGMGTRHLRGLAELQKHGLSEFNLVALCDPVLDNANLLADEAAERFGTRPRVVPALAELAVHGVQAVDITTTPRYHHTLAVEALELGWHVMCEKPVGLTVECCRRIREAQSRTGRVLSVAENYRRDPMNRLAKAVLASGAIGEPRLMIHNTLGGADRMTISVWRHMKDQSGVLLDVGVHFTDILEYYLGPAVTAYGQVRLHESVRHNPAAGKDNDMSSNPAGIYGRWQKVMPATFEPTAEDAAYGTITHANGAVTQFVEDHAGHGRGVFQRLLFGSQGSMDLPNDRSGQPVTVHLADGKSLTGDEVLDLVPDFRLEEATAALFGGERLGGYDLPFTEIDPRIIAIEYAELGQVLTGRKPAVEVDIEQGMRSVALVYALMESSLLNRAVTMDEVLAGSVNGYQAEIDEALFP</sequence>
<feature type="region of interest" description="Disordered" evidence="2">
    <location>
        <begin position="1"/>
        <end position="26"/>
    </location>
</feature>
<protein>
    <submittedName>
        <fullName evidence="5">Gfo/Idh/MocA family oxidoreductase</fullName>
    </submittedName>
</protein>
<dbReference type="Gene3D" id="3.30.360.10">
    <property type="entry name" value="Dihydrodipicolinate Reductase, domain 2"/>
    <property type="match status" value="1"/>
</dbReference>
<dbReference type="InterPro" id="IPR036291">
    <property type="entry name" value="NAD(P)-bd_dom_sf"/>
</dbReference>
<evidence type="ECO:0000259" key="3">
    <source>
        <dbReference type="Pfam" id="PF01408"/>
    </source>
</evidence>
<dbReference type="PANTHER" id="PTHR43818">
    <property type="entry name" value="BCDNA.GH03377"/>
    <property type="match status" value="1"/>
</dbReference>
<dbReference type="Pfam" id="PF22725">
    <property type="entry name" value="GFO_IDH_MocA_C3"/>
    <property type="match status" value="1"/>
</dbReference>
<organism evidence="5">
    <name type="scientific">Caldilineaceae bacterium SB0662_bin_9</name>
    <dbReference type="NCBI Taxonomy" id="2605258"/>
    <lineage>
        <taxon>Bacteria</taxon>
        <taxon>Bacillati</taxon>
        <taxon>Chloroflexota</taxon>
        <taxon>Caldilineae</taxon>
        <taxon>Caldilineales</taxon>
        <taxon>Caldilineaceae</taxon>
    </lineage>
</organism>
<dbReference type="GO" id="GO:0000166">
    <property type="term" value="F:nucleotide binding"/>
    <property type="evidence" value="ECO:0007669"/>
    <property type="project" value="InterPro"/>
</dbReference>
<dbReference type="Gene3D" id="3.40.50.720">
    <property type="entry name" value="NAD(P)-binding Rossmann-like Domain"/>
    <property type="match status" value="1"/>
</dbReference>
<feature type="domain" description="Gfo/Idh/MocA-like oxidoreductase N-terminal" evidence="3">
    <location>
        <begin position="75"/>
        <end position="202"/>
    </location>
</feature>
<feature type="domain" description="GFO/IDH/MocA-like oxidoreductase" evidence="4">
    <location>
        <begin position="212"/>
        <end position="361"/>
    </location>
</feature>
<dbReference type="SUPFAM" id="SSF55347">
    <property type="entry name" value="Glyceraldehyde-3-phosphate dehydrogenase-like, C-terminal domain"/>
    <property type="match status" value="1"/>
</dbReference>
<evidence type="ECO:0000256" key="2">
    <source>
        <dbReference type="SAM" id="MobiDB-lite"/>
    </source>
</evidence>
<reference evidence="5" key="1">
    <citation type="submission" date="2019-09" db="EMBL/GenBank/DDBJ databases">
        <title>Characterisation of the sponge microbiome using genome-centric metagenomics.</title>
        <authorList>
            <person name="Engelberts J.P."/>
            <person name="Robbins S.J."/>
            <person name="De Goeij J.M."/>
            <person name="Aranda M."/>
            <person name="Bell S.C."/>
            <person name="Webster N.S."/>
        </authorList>
    </citation>
    <scope>NUCLEOTIDE SEQUENCE</scope>
    <source>
        <strain evidence="5">SB0662_bin_9</strain>
    </source>
</reference>
<proteinExistence type="predicted"/>
<name>A0A6B1DX84_9CHLR</name>
<dbReference type="Pfam" id="PF01408">
    <property type="entry name" value="GFO_IDH_MocA"/>
    <property type="match status" value="1"/>
</dbReference>
<dbReference type="EMBL" id="VXPY01000094">
    <property type="protein sequence ID" value="MYD91323.1"/>
    <property type="molecule type" value="Genomic_DNA"/>
</dbReference>
<dbReference type="PANTHER" id="PTHR43818:SF11">
    <property type="entry name" value="BCDNA.GH03377"/>
    <property type="match status" value="1"/>
</dbReference>
<dbReference type="AlphaFoldDB" id="A0A6B1DX84"/>
<dbReference type="SUPFAM" id="SSF51735">
    <property type="entry name" value="NAD(P)-binding Rossmann-fold domains"/>
    <property type="match status" value="1"/>
</dbReference>
<dbReference type="InterPro" id="IPR050463">
    <property type="entry name" value="Gfo/Idh/MocA_oxidrdct_glycsds"/>
</dbReference>
<evidence type="ECO:0000313" key="5">
    <source>
        <dbReference type="EMBL" id="MYD91323.1"/>
    </source>
</evidence>
<keyword evidence="1" id="KW-0560">Oxidoreductase</keyword>
<dbReference type="GO" id="GO:0016491">
    <property type="term" value="F:oxidoreductase activity"/>
    <property type="evidence" value="ECO:0007669"/>
    <property type="project" value="UniProtKB-KW"/>
</dbReference>
<accession>A0A6B1DX84</accession>
<gene>
    <name evidence="5" type="ORF">F4Y08_13460</name>
</gene>
<dbReference type="InterPro" id="IPR000683">
    <property type="entry name" value="Gfo/Idh/MocA-like_OxRdtase_N"/>
</dbReference>